<dbReference type="EMBL" id="JACJHX010000007">
    <property type="protein sequence ID" value="MBA9027322.1"/>
    <property type="molecule type" value="Genomic_DNA"/>
</dbReference>
<reference evidence="2 3" key="1">
    <citation type="submission" date="2020-08" db="EMBL/GenBank/DDBJ databases">
        <title>Genomic Encyclopedia of Type Strains, Phase IV (KMG-IV): sequencing the most valuable type-strain genomes for metagenomic binning, comparative biology and taxonomic classification.</title>
        <authorList>
            <person name="Goeker M."/>
        </authorList>
    </citation>
    <scope>NUCLEOTIDE SEQUENCE [LARGE SCALE GENOMIC DNA]</scope>
    <source>
        <strain evidence="2 3">DSM 105481</strain>
    </source>
</reference>
<keyword evidence="1" id="KW-0812">Transmembrane</keyword>
<feature type="transmembrane region" description="Helical" evidence="1">
    <location>
        <begin position="6"/>
        <end position="27"/>
    </location>
</feature>
<gene>
    <name evidence="2" type="ORF">HNP81_002612</name>
</gene>
<sequence length="39" mass="4579">MNSSWIFGVLFLFFIAIETGIAFWLNLGKGEYVDREQHE</sequence>
<protein>
    <submittedName>
        <fullName evidence="2">Uncharacterized protein</fullName>
    </submittedName>
</protein>
<evidence type="ECO:0000313" key="2">
    <source>
        <dbReference type="EMBL" id="MBA9027322.1"/>
    </source>
</evidence>
<evidence type="ECO:0000256" key="1">
    <source>
        <dbReference type="SAM" id="Phobius"/>
    </source>
</evidence>
<name>A0ABR6CQK6_9BACI</name>
<proteinExistence type="predicted"/>
<organism evidence="2 3">
    <name type="scientific">Peribacillus huizhouensis</name>
    <dbReference type="NCBI Taxonomy" id="1501239"/>
    <lineage>
        <taxon>Bacteria</taxon>
        <taxon>Bacillati</taxon>
        <taxon>Bacillota</taxon>
        <taxon>Bacilli</taxon>
        <taxon>Bacillales</taxon>
        <taxon>Bacillaceae</taxon>
        <taxon>Peribacillus</taxon>
    </lineage>
</organism>
<comment type="caution">
    <text evidence="2">The sequence shown here is derived from an EMBL/GenBank/DDBJ whole genome shotgun (WGS) entry which is preliminary data.</text>
</comment>
<dbReference type="RefSeq" id="WP_220478573.1">
    <property type="nucleotide sequence ID" value="NZ_JACJHX010000007.1"/>
</dbReference>
<keyword evidence="1" id="KW-1133">Transmembrane helix</keyword>
<keyword evidence="1" id="KW-0472">Membrane</keyword>
<evidence type="ECO:0000313" key="3">
    <source>
        <dbReference type="Proteomes" id="UP000626697"/>
    </source>
</evidence>
<dbReference type="Proteomes" id="UP000626697">
    <property type="component" value="Unassembled WGS sequence"/>
</dbReference>
<accession>A0ABR6CQK6</accession>
<keyword evidence="3" id="KW-1185">Reference proteome</keyword>